<dbReference type="Gene3D" id="3.80.10.10">
    <property type="entry name" value="Ribonuclease Inhibitor"/>
    <property type="match status" value="1"/>
</dbReference>
<dbReference type="AlphaFoldDB" id="A0AAD7CIA9"/>
<evidence type="ECO:0008006" key="4">
    <source>
        <dbReference type="Google" id="ProtNLM"/>
    </source>
</evidence>
<accession>A0AAD7CIA9</accession>
<dbReference type="Proteomes" id="UP001221142">
    <property type="component" value="Unassembled WGS sequence"/>
</dbReference>
<gene>
    <name evidence="2" type="ORF">FB45DRAFT_858849</name>
</gene>
<dbReference type="EMBL" id="JARKIF010000001">
    <property type="protein sequence ID" value="KAJ7649906.1"/>
    <property type="molecule type" value="Genomic_DNA"/>
</dbReference>
<comment type="caution">
    <text evidence="2">The sequence shown here is derived from an EMBL/GenBank/DDBJ whole genome shotgun (WGS) entry which is preliminary data.</text>
</comment>
<evidence type="ECO:0000256" key="1">
    <source>
        <dbReference type="SAM" id="Coils"/>
    </source>
</evidence>
<keyword evidence="3" id="KW-1185">Reference proteome</keyword>
<keyword evidence="1" id="KW-0175">Coiled coil</keyword>
<feature type="coiled-coil region" evidence="1">
    <location>
        <begin position="10"/>
        <end position="37"/>
    </location>
</feature>
<evidence type="ECO:0000313" key="2">
    <source>
        <dbReference type="EMBL" id="KAJ7649906.1"/>
    </source>
</evidence>
<name>A0AAD7CIA9_9AGAR</name>
<dbReference type="SUPFAM" id="SSF52047">
    <property type="entry name" value="RNI-like"/>
    <property type="match status" value="1"/>
</dbReference>
<dbReference type="InterPro" id="IPR032675">
    <property type="entry name" value="LRR_dom_sf"/>
</dbReference>
<proteinExistence type="predicted"/>
<evidence type="ECO:0000313" key="3">
    <source>
        <dbReference type="Proteomes" id="UP001221142"/>
    </source>
</evidence>
<reference evidence="2" key="1">
    <citation type="submission" date="2023-03" db="EMBL/GenBank/DDBJ databases">
        <title>Massive genome expansion in bonnet fungi (Mycena s.s.) driven by repeated elements and novel gene families across ecological guilds.</title>
        <authorList>
            <consortium name="Lawrence Berkeley National Laboratory"/>
            <person name="Harder C.B."/>
            <person name="Miyauchi S."/>
            <person name="Viragh M."/>
            <person name="Kuo A."/>
            <person name="Thoen E."/>
            <person name="Andreopoulos B."/>
            <person name="Lu D."/>
            <person name="Skrede I."/>
            <person name="Drula E."/>
            <person name="Henrissat B."/>
            <person name="Morin E."/>
            <person name="Kohler A."/>
            <person name="Barry K."/>
            <person name="LaButti K."/>
            <person name="Morin E."/>
            <person name="Salamov A."/>
            <person name="Lipzen A."/>
            <person name="Mereny Z."/>
            <person name="Hegedus B."/>
            <person name="Baldrian P."/>
            <person name="Stursova M."/>
            <person name="Weitz H."/>
            <person name="Taylor A."/>
            <person name="Grigoriev I.V."/>
            <person name="Nagy L.G."/>
            <person name="Martin F."/>
            <person name="Kauserud H."/>
        </authorList>
    </citation>
    <scope>NUCLEOTIDE SEQUENCE</scope>
    <source>
        <strain evidence="2">9284</strain>
    </source>
</reference>
<sequence length="422" mass="48235">MSTQAIEAQLAQVSHEIQRQKDVLKKLESSRSLLQQQLNAVRDPIARLPLEISSDIFLQCLPLRSRDYPREYPRPKPHLAPLLFLNVCHAWTDIAASTPALWVSIGIFFPRERGFEQFLKTWLRRTGSRPLQISLRGVFDSVIARPIQHHSAQLESLVISFDKTDDLVDEYYDFLGGAQPQVELPRLRTLEIRCVGGVKCFWLSFHRLLRLAPNITEIFLQNISFRDNIIQEEPETLVLPRLRHLTHSEDDFDGMNWVSTPGLETLCVSTEALFTESFISFLHQASPPLRTLELCGSSDEDSFTEPMALMPNLTCFECLLPEPSFVEALLNFLARNPHLVPNLETLQLDEIIGATSYTDMLTALAGVLSVRRSRLKTVCFTIYRWDDPPSLTDDLTFFRELLEEGMNIHISLEDRPNMLCSS</sequence>
<organism evidence="2 3">
    <name type="scientific">Roridomyces roridus</name>
    <dbReference type="NCBI Taxonomy" id="1738132"/>
    <lineage>
        <taxon>Eukaryota</taxon>
        <taxon>Fungi</taxon>
        <taxon>Dikarya</taxon>
        <taxon>Basidiomycota</taxon>
        <taxon>Agaricomycotina</taxon>
        <taxon>Agaricomycetes</taxon>
        <taxon>Agaricomycetidae</taxon>
        <taxon>Agaricales</taxon>
        <taxon>Marasmiineae</taxon>
        <taxon>Mycenaceae</taxon>
        <taxon>Roridomyces</taxon>
    </lineage>
</organism>
<protein>
    <recommendedName>
        <fullName evidence="4">F-box domain-containing protein</fullName>
    </recommendedName>
</protein>